<protein>
    <submittedName>
        <fullName evidence="2">Cellulose biosynthesis protein BcsQ</fullName>
    </submittedName>
</protein>
<dbReference type="SUPFAM" id="SSF52540">
    <property type="entry name" value="P-loop containing nucleoside triphosphate hydrolases"/>
    <property type="match status" value="1"/>
</dbReference>
<name>A0A1H7IC05_9SPHI</name>
<reference evidence="3" key="1">
    <citation type="submission" date="2016-10" db="EMBL/GenBank/DDBJ databases">
        <authorList>
            <person name="Varghese N."/>
            <person name="Submissions S."/>
        </authorList>
    </citation>
    <scope>NUCLEOTIDE SEQUENCE [LARGE SCALE GENOMIC DNA]</scope>
    <source>
        <strain evidence="3">Jip14</strain>
    </source>
</reference>
<organism evidence="2 3">
    <name type="scientific">Parapedobacter koreensis</name>
    <dbReference type="NCBI Taxonomy" id="332977"/>
    <lineage>
        <taxon>Bacteria</taxon>
        <taxon>Pseudomonadati</taxon>
        <taxon>Bacteroidota</taxon>
        <taxon>Sphingobacteriia</taxon>
        <taxon>Sphingobacteriales</taxon>
        <taxon>Sphingobacteriaceae</taxon>
        <taxon>Parapedobacter</taxon>
    </lineage>
</organism>
<dbReference type="AlphaFoldDB" id="A0A1H7IC05"/>
<dbReference type="PANTHER" id="PTHR13696:SF52">
    <property type="entry name" value="PARA FAMILY PROTEIN CT_582"/>
    <property type="match status" value="1"/>
</dbReference>
<dbReference type="Gene3D" id="3.40.50.300">
    <property type="entry name" value="P-loop containing nucleotide triphosphate hydrolases"/>
    <property type="match status" value="1"/>
</dbReference>
<dbReference type="Pfam" id="PF01656">
    <property type="entry name" value="CbiA"/>
    <property type="match status" value="1"/>
</dbReference>
<dbReference type="OrthoDB" id="978593at2"/>
<dbReference type="InterPro" id="IPR002586">
    <property type="entry name" value="CobQ/CobB/MinD/ParA_Nub-bd_dom"/>
</dbReference>
<feature type="domain" description="CobQ/CobB/MinD/ParA nucleotide binding" evidence="1">
    <location>
        <begin position="10"/>
        <end position="210"/>
    </location>
</feature>
<dbReference type="PANTHER" id="PTHR13696">
    <property type="entry name" value="P-LOOP CONTAINING NUCLEOSIDE TRIPHOSPHATE HYDROLASE"/>
    <property type="match status" value="1"/>
</dbReference>
<dbReference type="STRING" id="332977.SAMN05421740_102171"/>
<dbReference type="Proteomes" id="UP000198916">
    <property type="component" value="Unassembled WGS sequence"/>
</dbReference>
<evidence type="ECO:0000313" key="3">
    <source>
        <dbReference type="Proteomes" id="UP000198916"/>
    </source>
</evidence>
<dbReference type="EMBL" id="FNZR01000002">
    <property type="protein sequence ID" value="SEK59392.1"/>
    <property type="molecule type" value="Genomic_DNA"/>
</dbReference>
<dbReference type="RefSeq" id="WP_090603249.1">
    <property type="nucleotide sequence ID" value="NZ_FNZR01000002.1"/>
</dbReference>
<proteinExistence type="predicted"/>
<gene>
    <name evidence="2" type="ORF">SAMN05421740_102171</name>
</gene>
<accession>A0A1H7IC05</accession>
<dbReference type="InterPro" id="IPR050678">
    <property type="entry name" value="DNA_Partitioning_ATPase"/>
</dbReference>
<evidence type="ECO:0000313" key="2">
    <source>
        <dbReference type="EMBL" id="SEK59392.1"/>
    </source>
</evidence>
<keyword evidence="3" id="KW-1185">Reference proteome</keyword>
<sequence length="255" mass="28665">MEATNRTKFIAFSSQKGGVGKSTFTTVTASILHYQMGYNVAVFDCDYPQHSICQMRERDLKAVMQNEVLKKLAHRQFSTINKKAYPVLQSKADNALTDAEAFIQSSTIPVDVVFFDLTGTVNTSGLLNTLAGMHHIFSPITADRVVMESTLSFTDVLTNVLMKHGQTSIETIRLFWNMVDGREKSQLYEIYGNVINEVGLQAMETRIADSKRFRKESEATAKTVFRSTLLPPDKRLMKASGLDLFISEFLRTVKL</sequence>
<dbReference type="CDD" id="cd02042">
    <property type="entry name" value="ParAB_family"/>
    <property type="match status" value="1"/>
</dbReference>
<dbReference type="InterPro" id="IPR027417">
    <property type="entry name" value="P-loop_NTPase"/>
</dbReference>
<evidence type="ECO:0000259" key="1">
    <source>
        <dbReference type="Pfam" id="PF01656"/>
    </source>
</evidence>